<dbReference type="Gene3D" id="3.40.50.80">
    <property type="entry name" value="Nucleotide-binding domain of ferredoxin-NADP reductase (FNR) module"/>
    <property type="match status" value="1"/>
</dbReference>
<dbReference type="PRINTS" id="PR00406">
    <property type="entry name" value="CYTB5RDTASE"/>
</dbReference>
<evidence type="ECO:0000256" key="19">
    <source>
        <dbReference type="RuleBase" id="RU361226"/>
    </source>
</evidence>
<dbReference type="AlphaFoldDB" id="A0A9W6WDQ7"/>
<feature type="binding site" evidence="18">
    <location>
        <position position="90"/>
    </location>
    <ligand>
        <name>FAD</name>
        <dbReference type="ChEBI" id="CHEBI:57692"/>
    </ligand>
</feature>
<dbReference type="InterPro" id="IPR039261">
    <property type="entry name" value="FNR_nucleotide-bd"/>
</dbReference>
<keyword evidence="10 19" id="KW-0560">Oxidoreductase</keyword>
<dbReference type="Pfam" id="PF00970">
    <property type="entry name" value="FAD_binding_6"/>
    <property type="match status" value="1"/>
</dbReference>
<gene>
    <name evidence="22" type="ORF">Cboi02_000017300</name>
</gene>
<comment type="catalytic activity">
    <reaction evidence="16 19">
        <text>2 Fe(III)-[cytochrome b5] + NADH = 2 Fe(II)-[cytochrome b5] + NAD(+) + H(+)</text>
        <dbReference type="Rhea" id="RHEA:46680"/>
        <dbReference type="Rhea" id="RHEA-COMP:10438"/>
        <dbReference type="Rhea" id="RHEA-COMP:10439"/>
        <dbReference type="ChEBI" id="CHEBI:15378"/>
        <dbReference type="ChEBI" id="CHEBI:29033"/>
        <dbReference type="ChEBI" id="CHEBI:29034"/>
        <dbReference type="ChEBI" id="CHEBI:57540"/>
        <dbReference type="ChEBI" id="CHEBI:57945"/>
        <dbReference type="EC" id="1.6.2.2"/>
    </reaction>
</comment>
<keyword evidence="6 20" id="KW-0812">Transmembrane</keyword>
<dbReference type="PROSITE" id="PS51384">
    <property type="entry name" value="FAD_FR"/>
    <property type="match status" value="1"/>
</dbReference>
<evidence type="ECO:0000256" key="10">
    <source>
        <dbReference type="ARBA" id="ARBA00023002"/>
    </source>
</evidence>
<dbReference type="SUPFAM" id="SSF63380">
    <property type="entry name" value="Riboflavin synthase domain-like"/>
    <property type="match status" value="1"/>
</dbReference>
<dbReference type="InterPro" id="IPR017927">
    <property type="entry name" value="FAD-bd_FR_type"/>
</dbReference>
<keyword evidence="8 18" id="KW-0274">FAD</keyword>
<dbReference type="InterPro" id="IPR008333">
    <property type="entry name" value="Cbr1-like_FAD-bd_dom"/>
</dbReference>
<comment type="function">
    <text evidence="14">NADH-dependent reductase for DPH3 and cytochrome b5. Required for the first step of diphthamide biosynthesis, a post-translational modification of histidine which occurs in elongation factor 2. DPH1 and DPH2 transfer a 3-amino-3-carboxypropyl (ACP) group from S-adenosyl-L-methionine (SAM) to a histidine residue, the reaction is assisted by a reduction system comprising DPH3 and a NADH-dependent reductase, predominantly CBR1. By reducing DPH3, also involved in the formation of the tRNA wobble base modification mcm5s 2U (5-methoxycarbonylmethyl-2-thiouridine), mediated by the elongator complex. The cytochrome b5/NADH cytochrome b5 reductase electron transfer system supports the catalytic activity of several sterol biosynthetic enzymes.</text>
</comment>
<feature type="binding site" evidence="18">
    <location>
        <position position="88"/>
    </location>
    <ligand>
        <name>FAD</name>
        <dbReference type="ChEBI" id="CHEBI:57692"/>
    </ligand>
</feature>
<dbReference type="Pfam" id="PF00175">
    <property type="entry name" value="NAD_binding_1"/>
    <property type="match status" value="1"/>
</dbReference>
<feature type="binding site" evidence="18">
    <location>
        <position position="108"/>
    </location>
    <ligand>
        <name>FAD</name>
        <dbReference type="ChEBI" id="CHEBI:57692"/>
    </ligand>
</feature>
<evidence type="ECO:0000256" key="17">
    <source>
        <dbReference type="ARBA" id="ARBA00049138"/>
    </source>
</evidence>
<dbReference type="PANTHER" id="PTHR19370:SF184">
    <property type="entry name" value="NADH-CYTOCHROME B5 REDUCTASE-LIKE"/>
    <property type="match status" value="1"/>
</dbReference>
<evidence type="ECO:0000256" key="9">
    <source>
        <dbReference type="ARBA" id="ARBA00022989"/>
    </source>
</evidence>
<evidence type="ECO:0000313" key="22">
    <source>
        <dbReference type="EMBL" id="GME66724.1"/>
    </source>
</evidence>
<evidence type="ECO:0000259" key="21">
    <source>
        <dbReference type="PROSITE" id="PS51384"/>
    </source>
</evidence>
<dbReference type="OrthoDB" id="432685at2759"/>
<evidence type="ECO:0000256" key="2">
    <source>
        <dbReference type="ARBA" id="ARBA00004572"/>
    </source>
</evidence>
<reference evidence="22" key="1">
    <citation type="submission" date="2023-04" db="EMBL/GenBank/DDBJ databases">
        <title>Candida boidinii NBRC 10035.</title>
        <authorList>
            <person name="Ichikawa N."/>
            <person name="Sato H."/>
            <person name="Tonouchi N."/>
        </authorList>
    </citation>
    <scope>NUCLEOTIDE SEQUENCE</scope>
    <source>
        <strain evidence="22">NBRC 10035</strain>
    </source>
</reference>
<dbReference type="SUPFAM" id="SSF52343">
    <property type="entry name" value="Ferredoxin reductase-like, C-terminal NADP-linked domain"/>
    <property type="match status" value="1"/>
</dbReference>
<feature type="binding site" evidence="18">
    <location>
        <position position="106"/>
    </location>
    <ligand>
        <name>FAD</name>
        <dbReference type="ChEBI" id="CHEBI:57692"/>
    </ligand>
</feature>
<evidence type="ECO:0000256" key="8">
    <source>
        <dbReference type="ARBA" id="ARBA00022827"/>
    </source>
</evidence>
<comment type="pathway">
    <text evidence="3">Protein modification; peptidyl-diphthamide biosynthesis.</text>
</comment>
<dbReference type="Gene3D" id="2.40.30.10">
    <property type="entry name" value="Translation factors"/>
    <property type="match status" value="1"/>
</dbReference>
<protein>
    <recommendedName>
        <fullName evidence="19">NADH-cytochrome b5 reductase</fullName>
        <ecNumber evidence="19">1.6.2.2</ecNumber>
    </recommendedName>
</protein>
<evidence type="ECO:0000256" key="16">
    <source>
        <dbReference type="ARBA" id="ARBA00047682"/>
    </source>
</evidence>
<dbReference type="GO" id="GO:0005783">
    <property type="term" value="C:endoplasmic reticulum"/>
    <property type="evidence" value="ECO:0007669"/>
    <property type="project" value="TreeGrafter"/>
</dbReference>
<evidence type="ECO:0000256" key="18">
    <source>
        <dbReference type="PIRSR" id="PIRSR601834-1"/>
    </source>
</evidence>
<dbReference type="Proteomes" id="UP001165120">
    <property type="component" value="Unassembled WGS sequence"/>
</dbReference>
<dbReference type="InterPro" id="IPR001433">
    <property type="entry name" value="OxRdtase_FAD/NAD-bd"/>
</dbReference>
<evidence type="ECO:0000313" key="23">
    <source>
        <dbReference type="Proteomes" id="UP001165120"/>
    </source>
</evidence>
<dbReference type="PRINTS" id="PR00371">
    <property type="entry name" value="FPNCR"/>
</dbReference>
<comment type="subunit">
    <text evidence="15">Monomer. Component of the 2-(3-amino-3-carboxypropyl)histidine synthase complex composed of DPH1, DPH2, DPH3 and a NADH-dependent reductase, predominantly CBR1.</text>
</comment>
<evidence type="ECO:0000256" key="20">
    <source>
        <dbReference type="SAM" id="Phobius"/>
    </source>
</evidence>
<evidence type="ECO:0000256" key="11">
    <source>
        <dbReference type="ARBA" id="ARBA00023027"/>
    </source>
</evidence>
<dbReference type="FunFam" id="2.40.30.10:FF:000032">
    <property type="entry name" value="NADH-cytochrome b5 reductase"/>
    <property type="match status" value="1"/>
</dbReference>
<dbReference type="GO" id="GO:0005886">
    <property type="term" value="C:plasma membrane"/>
    <property type="evidence" value="ECO:0007669"/>
    <property type="project" value="TreeGrafter"/>
</dbReference>
<organism evidence="22 23">
    <name type="scientific">Candida boidinii</name>
    <name type="common">Yeast</name>
    <dbReference type="NCBI Taxonomy" id="5477"/>
    <lineage>
        <taxon>Eukaryota</taxon>
        <taxon>Fungi</taxon>
        <taxon>Dikarya</taxon>
        <taxon>Ascomycota</taxon>
        <taxon>Saccharomycotina</taxon>
        <taxon>Pichiomycetes</taxon>
        <taxon>Pichiales</taxon>
        <taxon>Pichiaceae</taxon>
        <taxon>Ogataea</taxon>
        <taxon>Ogataea/Candida clade</taxon>
    </lineage>
</organism>
<comment type="subcellular location">
    <subcellularLocation>
        <location evidence="2">Mitochondrion outer membrane</location>
        <topology evidence="2">Single-pass membrane protein</topology>
    </subcellularLocation>
</comment>
<keyword evidence="9 20" id="KW-1133">Transmembrane helix</keyword>
<dbReference type="EMBL" id="BSXN01000028">
    <property type="protein sequence ID" value="GME66724.1"/>
    <property type="molecule type" value="Genomic_DNA"/>
</dbReference>
<dbReference type="CDD" id="cd06183">
    <property type="entry name" value="cyt_b5_reduct_like"/>
    <property type="match status" value="1"/>
</dbReference>
<feature type="transmembrane region" description="Helical" evidence="20">
    <location>
        <begin position="6"/>
        <end position="25"/>
    </location>
</feature>
<evidence type="ECO:0000256" key="13">
    <source>
        <dbReference type="ARBA" id="ARBA00023136"/>
    </source>
</evidence>
<evidence type="ECO:0000256" key="15">
    <source>
        <dbReference type="ARBA" id="ARBA00038836"/>
    </source>
</evidence>
<evidence type="ECO:0000256" key="14">
    <source>
        <dbReference type="ARBA" id="ARBA00037104"/>
    </source>
</evidence>
<accession>A0A9W6WDQ7</accession>
<keyword evidence="7" id="KW-1000">Mitochondrion outer membrane</keyword>
<name>A0A9W6WDQ7_CANBO</name>
<comment type="caution">
    <text evidence="22">The sequence shown here is derived from an EMBL/GenBank/DDBJ whole genome shotgun (WGS) entry which is preliminary data.</text>
</comment>
<dbReference type="InterPro" id="IPR017938">
    <property type="entry name" value="Riboflavin_synthase-like_b-brl"/>
</dbReference>
<feature type="binding site" evidence="18">
    <location>
        <position position="157"/>
    </location>
    <ligand>
        <name>FAD</name>
        <dbReference type="ChEBI" id="CHEBI:57692"/>
    </ligand>
</feature>
<keyword evidence="12" id="KW-0496">Mitochondrion</keyword>
<keyword evidence="11 19" id="KW-0520">NAD</keyword>
<evidence type="ECO:0000256" key="1">
    <source>
        <dbReference type="ARBA" id="ARBA00001974"/>
    </source>
</evidence>
<evidence type="ECO:0000256" key="7">
    <source>
        <dbReference type="ARBA" id="ARBA00022787"/>
    </source>
</evidence>
<keyword evidence="5 18" id="KW-0285">Flavoprotein</keyword>
<dbReference type="InterPro" id="IPR001709">
    <property type="entry name" value="Flavoprot_Pyr_Nucl_cyt_Rdtase"/>
</dbReference>
<evidence type="ECO:0000256" key="3">
    <source>
        <dbReference type="ARBA" id="ARBA00005156"/>
    </source>
</evidence>
<comment type="catalytic activity">
    <reaction evidence="17">
        <text>2 Fe(3+)-[Dph3] + NADH = 2 Fe(2+)-[Dph3] + NAD(+) + H(+)</text>
        <dbReference type="Rhea" id="RHEA:71231"/>
        <dbReference type="Rhea" id="RHEA-COMP:18002"/>
        <dbReference type="Rhea" id="RHEA-COMP:18003"/>
        <dbReference type="ChEBI" id="CHEBI:15378"/>
        <dbReference type="ChEBI" id="CHEBI:29033"/>
        <dbReference type="ChEBI" id="CHEBI:29034"/>
        <dbReference type="ChEBI" id="CHEBI:57540"/>
        <dbReference type="ChEBI" id="CHEBI:57945"/>
        <dbReference type="ChEBI" id="CHEBI:83228"/>
    </reaction>
    <physiologicalReaction direction="left-to-right" evidence="17">
        <dbReference type="Rhea" id="RHEA:71232"/>
    </physiologicalReaction>
</comment>
<dbReference type="EC" id="1.6.2.2" evidence="19"/>
<feature type="domain" description="FAD-binding FR-type" evidence="21">
    <location>
        <begin position="36"/>
        <end position="140"/>
    </location>
</feature>
<feature type="binding site" evidence="18">
    <location>
        <position position="115"/>
    </location>
    <ligand>
        <name>FAD</name>
        <dbReference type="ChEBI" id="CHEBI:57692"/>
    </ligand>
</feature>
<dbReference type="GO" id="GO:0090524">
    <property type="term" value="F:cytochrome-b5 reductase activity, acting on NADH"/>
    <property type="evidence" value="ECO:0007669"/>
    <property type="project" value="UniProtKB-EC"/>
</dbReference>
<sequence length="279" mass="30990">MGSFNTFLLVTLTAVATALVGYYLTSNKEKKILNKEEFKKFPLIKKTVLSKNSAIYRFGLPSQKDVLGLPIGQHISIKAEINGKEFVRSYTPTSLDEDSKGYFDLLIKVYPEGNITKFIDNLNIGECIDVRGPKGFFTYTPNMVKEFGMVAGGTGITPMYQIIKAISNNPSDNTKVTLLYGSVTEEDILLKDELEELSSRNSNLKVIHFLNNPPENWTGETGFITKDKIEKHIPKPTDDVQLLLCGPPPMVSAIKKGANELGFKKAKPVSKLGDQIFVF</sequence>
<comment type="cofactor">
    <cofactor evidence="1 18 19">
        <name>FAD</name>
        <dbReference type="ChEBI" id="CHEBI:57692"/>
    </cofactor>
</comment>
<evidence type="ECO:0000256" key="12">
    <source>
        <dbReference type="ARBA" id="ARBA00023128"/>
    </source>
</evidence>
<comment type="similarity">
    <text evidence="4 19">Belongs to the flavoprotein pyridine nucleotide cytochrome reductase family.</text>
</comment>
<dbReference type="PANTHER" id="PTHR19370">
    <property type="entry name" value="NADH-CYTOCHROME B5 REDUCTASE"/>
    <property type="match status" value="1"/>
</dbReference>
<dbReference type="GO" id="GO:0005741">
    <property type="term" value="C:mitochondrial outer membrane"/>
    <property type="evidence" value="ECO:0007669"/>
    <property type="project" value="UniProtKB-SubCell"/>
</dbReference>
<keyword evidence="23" id="KW-1185">Reference proteome</keyword>
<proteinExistence type="inferred from homology"/>
<keyword evidence="13 20" id="KW-0472">Membrane</keyword>
<dbReference type="InterPro" id="IPR001834">
    <property type="entry name" value="CBR-like"/>
</dbReference>
<evidence type="ECO:0000256" key="5">
    <source>
        <dbReference type="ARBA" id="ARBA00022630"/>
    </source>
</evidence>
<evidence type="ECO:0000256" key="6">
    <source>
        <dbReference type="ARBA" id="ARBA00022692"/>
    </source>
</evidence>
<evidence type="ECO:0000256" key="4">
    <source>
        <dbReference type="ARBA" id="ARBA00006105"/>
    </source>
</evidence>
<dbReference type="FunFam" id="3.40.50.80:FF:000019">
    <property type="entry name" value="NADH-cytochrome b5 reductase"/>
    <property type="match status" value="1"/>
</dbReference>